<comment type="caution">
    <text evidence="1">The sequence shown here is derived from an EMBL/GenBank/DDBJ whole genome shotgun (WGS) entry which is preliminary data.</text>
</comment>
<reference evidence="1 2" key="1">
    <citation type="submission" date="2017-07" db="EMBL/GenBank/DDBJ databases">
        <title>Flavobacterium cyanobacteriorum sp. nov., isolated from cyanobacterial aggregates in a eutrophic lake.</title>
        <authorList>
            <person name="Cai H."/>
        </authorList>
    </citation>
    <scope>NUCLEOTIDE SEQUENCE [LARGE SCALE GENOMIC DNA]</scope>
    <source>
        <strain evidence="1 2">TH021</strain>
    </source>
</reference>
<dbReference type="Proteomes" id="UP000216605">
    <property type="component" value="Unassembled WGS sequence"/>
</dbReference>
<dbReference type="EMBL" id="NOXV01000250">
    <property type="protein sequence ID" value="OYQ37745.1"/>
    <property type="molecule type" value="Genomic_DNA"/>
</dbReference>
<evidence type="ECO:0000313" key="1">
    <source>
        <dbReference type="EMBL" id="OYQ37745.1"/>
    </source>
</evidence>
<name>A0A255ZA54_9FLAO</name>
<accession>A0A255ZA54</accession>
<evidence type="ECO:0000313" key="2">
    <source>
        <dbReference type="Proteomes" id="UP000216605"/>
    </source>
</evidence>
<dbReference type="OrthoDB" id="979487at2"/>
<gene>
    <name evidence="1" type="ORF">CHU92_07555</name>
</gene>
<keyword evidence="2" id="KW-1185">Reference proteome</keyword>
<organism evidence="1 2">
    <name type="scientific">Flavobacterium cyanobacteriorum</name>
    <dbReference type="NCBI Taxonomy" id="2022802"/>
    <lineage>
        <taxon>Bacteria</taxon>
        <taxon>Pseudomonadati</taxon>
        <taxon>Bacteroidota</taxon>
        <taxon>Flavobacteriia</taxon>
        <taxon>Flavobacteriales</taxon>
        <taxon>Flavobacteriaceae</taxon>
        <taxon>Flavobacterium</taxon>
    </lineage>
</organism>
<dbReference type="AlphaFoldDB" id="A0A255ZA54"/>
<protein>
    <recommendedName>
        <fullName evidence="3">Adenylosuccinate lyase</fullName>
    </recommendedName>
</protein>
<evidence type="ECO:0008006" key="3">
    <source>
        <dbReference type="Google" id="ProtNLM"/>
    </source>
</evidence>
<sequence length="182" mass="20545">MMSLFYNKIQASTAHRPVRDLLCAEVLGNHQLFPELMATALSMQDTSHHKACWILELVLEKDLDMLRGYLPQFCDSLPAFTHDGAIRSVSKICLFCVQRHMRDGSFLTARQLQQVTEACFDWLISGAKVASKAYAMRALYLAGKSKAWIHPELEVILTRGFPEHSPAYKGAAKEILQKIHKA</sequence>
<proteinExistence type="predicted"/>